<dbReference type="EMBL" id="PFAL01000017">
    <property type="protein sequence ID" value="PIR95544.1"/>
    <property type="molecule type" value="Genomic_DNA"/>
</dbReference>
<dbReference type="GO" id="GO:0003729">
    <property type="term" value="F:mRNA binding"/>
    <property type="evidence" value="ECO:0007669"/>
    <property type="project" value="TreeGrafter"/>
</dbReference>
<keyword evidence="3 4" id="KW-0687">Ribonucleoprotein</keyword>
<dbReference type="GO" id="GO:0005840">
    <property type="term" value="C:ribosome"/>
    <property type="evidence" value="ECO:0007669"/>
    <property type="project" value="UniProtKB-KW"/>
</dbReference>
<sequence length="118" mass="13431">MKNIERKLHKLDATGQAVGRLATQVATLLRGKNKPEFQAHMDLGDIVEVSNISQVKFTGKKLDQKQYYRYTGYLGGLRSKNMSEVFEKNPGDVLRRAVTQMLPPTKLRTAMIKRLIIK</sequence>
<evidence type="ECO:0000313" key="5">
    <source>
        <dbReference type="EMBL" id="PIR95544.1"/>
    </source>
</evidence>
<comment type="similarity">
    <text evidence="1 4">Belongs to the universal ribosomal protein uL13 family.</text>
</comment>
<comment type="caution">
    <text evidence="5">The sequence shown here is derived from an EMBL/GenBank/DDBJ whole genome shotgun (WGS) entry which is preliminary data.</text>
</comment>
<gene>
    <name evidence="4" type="primary">rplM</name>
    <name evidence="5" type="ORF">COT93_01920</name>
</gene>
<proteinExistence type="inferred from homology"/>
<dbReference type="PANTHER" id="PTHR11545:SF2">
    <property type="entry name" value="LARGE RIBOSOMAL SUBUNIT PROTEIN UL13M"/>
    <property type="match status" value="1"/>
</dbReference>
<dbReference type="Gene3D" id="3.90.1180.10">
    <property type="entry name" value="Ribosomal protein L13"/>
    <property type="match status" value="1"/>
</dbReference>
<evidence type="ECO:0000256" key="3">
    <source>
        <dbReference type="ARBA" id="ARBA00023274"/>
    </source>
</evidence>
<protein>
    <recommendedName>
        <fullName evidence="4">Large ribosomal subunit protein uL13</fullName>
    </recommendedName>
</protein>
<evidence type="ECO:0000256" key="2">
    <source>
        <dbReference type="ARBA" id="ARBA00022980"/>
    </source>
</evidence>
<dbReference type="InterPro" id="IPR005822">
    <property type="entry name" value="Ribosomal_uL13"/>
</dbReference>
<evidence type="ECO:0000256" key="1">
    <source>
        <dbReference type="ARBA" id="ARBA00006227"/>
    </source>
</evidence>
<organism evidence="5 6">
    <name type="scientific">Candidatus Falkowbacteria bacterium CG10_big_fil_rev_8_21_14_0_10_37_18</name>
    <dbReference type="NCBI Taxonomy" id="1974562"/>
    <lineage>
        <taxon>Bacteria</taxon>
        <taxon>Candidatus Falkowiibacteriota</taxon>
    </lineage>
</organism>
<dbReference type="InterPro" id="IPR005823">
    <property type="entry name" value="Ribosomal_uL13_bac-type"/>
</dbReference>
<dbReference type="GO" id="GO:0006412">
    <property type="term" value="P:translation"/>
    <property type="evidence" value="ECO:0007669"/>
    <property type="project" value="UniProtKB-UniRule"/>
</dbReference>
<dbReference type="CDD" id="cd00392">
    <property type="entry name" value="Ribosomal_L13"/>
    <property type="match status" value="1"/>
</dbReference>
<dbReference type="AlphaFoldDB" id="A0A2H0V8V3"/>
<dbReference type="NCBIfam" id="TIGR01066">
    <property type="entry name" value="rplM_bact"/>
    <property type="match status" value="1"/>
</dbReference>
<dbReference type="PIRSF" id="PIRSF002181">
    <property type="entry name" value="Ribosomal_L13"/>
    <property type="match status" value="1"/>
</dbReference>
<dbReference type="HAMAP" id="MF_01366">
    <property type="entry name" value="Ribosomal_uL13"/>
    <property type="match status" value="1"/>
</dbReference>
<name>A0A2H0V8V3_9BACT</name>
<comment type="function">
    <text evidence="4">This protein is one of the early assembly proteins of the 50S ribosomal subunit, although it is not seen to bind rRNA by itself. It is important during the early stages of 50S assembly.</text>
</comment>
<evidence type="ECO:0000256" key="4">
    <source>
        <dbReference type="HAMAP-Rule" id="MF_01366"/>
    </source>
</evidence>
<dbReference type="PANTHER" id="PTHR11545">
    <property type="entry name" value="RIBOSOMAL PROTEIN L13"/>
    <property type="match status" value="1"/>
</dbReference>
<dbReference type="GO" id="GO:1990904">
    <property type="term" value="C:ribonucleoprotein complex"/>
    <property type="evidence" value="ECO:0007669"/>
    <property type="project" value="UniProtKB-KW"/>
</dbReference>
<dbReference type="Proteomes" id="UP000229972">
    <property type="component" value="Unassembled WGS sequence"/>
</dbReference>
<dbReference type="Pfam" id="PF00572">
    <property type="entry name" value="Ribosomal_L13"/>
    <property type="match status" value="1"/>
</dbReference>
<dbReference type="SUPFAM" id="SSF52161">
    <property type="entry name" value="Ribosomal protein L13"/>
    <property type="match status" value="1"/>
</dbReference>
<comment type="subunit">
    <text evidence="4">Part of the 50S ribosomal subunit.</text>
</comment>
<dbReference type="GO" id="GO:0017148">
    <property type="term" value="P:negative regulation of translation"/>
    <property type="evidence" value="ECO:0007669"/>
    <property type="project" value="TreeGrafter"/>
</dbReference>
<accession>A0A2H0V8V3</accession>
<dbReference type="InterPro" id="IPR036899">
    <property type="entry name" value="Ribosomal_uL13_sf"/>
</dbReference>
<keyword evidence="2 4" id="KW-0689">Ribosomal protein</keyword>
<dbReference type="GO" id="GO:0003735">
    <property type="term" value="F:structural constituent of ribosome"/>
    <property type="evidence" value="ECO:0007669"/>
    <property type="project" value="InterPro"/>
</dbReference>
<evidence type="ECO:0000313" key="6">
    <source>
        <dbReference type="Proteomes" id="UP000229972"/>
    </source>
</evidence>
<reference evidence="6" key="1">
    <citation type="submission" date="2017-09" db="EMBL/GenBank/DDBJ databases">
        <title>Depth-based differentiation of microbial function through sediment-hosted aquifers and enrichment of novel symbionts in the deep terrestrial subsurface.</title>
        <authorList>
            <person name="Probst A.J."/>
            <person name="Ladd B."/>
            <person name="Jarett J.K."/>
            <person name="Geller-Mcgrath D.E."/>
            <person name="Sieber C.M.K."/>
            <person name="Emerson J.B."/>
            <person name="Anantharaman K."/>
            <person name="Thomas B.C."/>
            <person name="Malmstrom R."/>
            <person name="Stieglmeier M."/>
            <person name="Klingl A."/>
            <person name="Woyke T."/>
            <person name="Ryan C.M."/>
            <person name="Banfield J.F."/>
        </authorList>
    </citation>
    <scope>NUCLEOTIDE SEQUENCE [LARGE SCALE GENOMIC DNA]</scope>
</reference>